<protein>
    <submittedName>
        <fullName evidence="1">Uncharacterized protein</fullName>
    </submittedName>
</protein>
<organism evidence="1 2">
    <name type="scientific">Sumerlaea chitinivorans</name>
    <dbReference type="NCBI Taxonomy" id="2250252"/>
    <lineage>
        <taxon>Bacteria</taxon>
        <taxon>Candidatus Sumerlaeota</taxon>
        <taxon>Candidatus Sumerlaeia</taxon>
        <taxon>Candidatus Sumerlaeales</taxon>
        <taxon>Candidatus Sumerlaeaceae</taxon>
        <taxon>Candidatus Sumerlaea</taxon>
    </lineage>
</organism>
<dbReference type="AlphaFoldDB" id="A0A2Z4Y7H0"/>
<dbReference type="EMBL" id="CP030759">
    <property type="protein sequence ID" value="AXA37184.1"/>
    <property type="molecule type" value="Genomic_DNA"/>
</dbReference>
<proteinExistence type="predicted"/>
<accession>A0A2Z4Y7H0</accession>
<dbReference type="KEGG" id="schv:BRCON_2414"/>
<gene>
    <name evidence="1" type="ORF">BRCON_2414</name>
</gene>
<name>A0A2Z4Y7H0_SUMC1</name>
<sequence>MISRFFIPLFTQSRQASNFNTKCSFDLSEQAALVALEATALSWLGGTTPAKGYLILLHSTLCMGGQRLGSSRYK</sequence>
<dbReference type="Proteomes" id="UP000262583">
    <property type="component" value="Chromosome"/>
</dbReference>
<evidence type="ECO:0000313" key="2">
    <source>
        <dbReference type="Proteomes" id="UP000262583"/>
    </source>
</evidence>
<evidence type="ECO:0000313" key="1">
    <source>
        <dbReference type="EMBL" id="AXA37184.1"/>
    </source>
</evidence>
<reference evidence="1 2" key="1">
    <citation type="submission" date="2018-05" db="EMBL/GenBank/DDBJ databases">
        <title>A metagenomic window into the 2 km-deep terrestrial subsurface aquifer revealed taxonomically and functionally diverse microbial community comprising novel uncultured bacterial lineages.</title>
        <authorList>
            <person name="Kadnikov V.V."/>
            <person name="Mardanov A.V."/>
            <person name="Beletsky A.V."/>
            <person name="Banks D."/>
            <person name="Pimenov N.V."/>
            <person name="Frank Y.A."/>
            <person name="Karnachuk O.V."/>
            <person name="Ravin N.V."/>
        </authorList>
    </citation>
    <scope>NUCLEOTIDE SEQUENCE [LARGE SCALE GENOMIC DNA]</scope>
    <source>
        <strain evidence="1">BY</strain>
    </source>
</reference>